<sequence>MVVFGLTVVRHGETRYNKEKILQGQGVDEPLSETGFRQANAAGVYLSNIKFTYVFTSDLLRAKQTTAIILKKNKFCKEVAVKYDPRLRERKYGIAEGRPLSNLKAMATAAGEQCPSFTPPGGETLEEVKARGKDFFEYLCSLVAKEAHQEKQTSPRTKEANAEMGEGGCPTSLINHCSGLESVSDPECVAEVLAANILVVSHGAYMRNWINYFISDCECTLPITFKKTELSCVSPNTGISQFTIKLEMRENIKPKIHCISLNKSDHLDEMTAEKI</sequence>
<feature type="active site" description="Tele-phosphohistidine intermediate" evidence="7">
    <location>
        <position position="11"/>
    </location>
</feature>
<evidence type="ECO:0000256" key="5">
    <source>
        <dbReference type="ARBA" id="ARBA00040907"/>
    </source>
</evidence>
<evidence type="ECO:0000256" key="4">
    <source>
        <dbReference type="ARBA" id="ARBA00038362"/>
    </source>
</evidence>
<dbReference type="SUPFAM" id="SSF53254">
    <property type="entry name" value="Phosphoglycerate mutase-like"/>
    <property type="match status" value="1"/>
</dbReference>
<organism evidence="9 10">
    <name type="scientific">Salvator merianae</name>
    <name type="common">Argentine black and white tegu</name>
    <name type="synonym">Tupinambis merianae</name>
    <dbReference type="NCBI Taxonomy" id="96440"/>
    <lineage>
        <taxon>Eukaryota</taxon>
        <taxon>Metazoa</taxon>
        <taxon>Chordata</taxon>
        <taxon>Craniata</taxon>
        <taxon>Vertebrata</taxon>
        <taxon>Euteleostomi</taxon>
        <taxon>Lepidosauria</taxon>
        <taxon>Squamata</taxon>
        <taxon>Bifurcata</taxon>
        <taxon>Unidentata</taxon>
        <taxon>Episquamata</taxon>
        <taxon>Laterata</taxon>
        <taxon>Teiioidea</taxon>
        <taxon>Teiidae</taxon>
        <taxon>Salvator</taxon>
    </lineage>
</organism>
<keyword evidence="10" id="KW-1185">Reference proteome</keyword>
<reference evidence="9" key="1">
    <citation type="submission" date="2025-08" db="UniProtKB">
        <authorList>
            <consortium name="Ensembl"/>
        </authorList>
    </citation>
    <scope>IDENTIFICATION</scope>
</reference>
<evidence type="ECO:0000256" key="1">
    <source>
        <dbReference type="ARBA" id="ARBA00000464"/>
    </source>
</evidence>
<evidence type="ECO:0000313" key="10">
    <source>
        <dbReference type="Proteomes" id="UP000694421"/>
    </source>
</evidence>
<reference evidence="9" key="2">
    <citation type="submission" date="2025-09" db="UniProtKB">
        <authorList>
            <consortium name="Ensembl"/>
        </authorList>
    </citation>
    <scope>IDENTIFICATION</scope>
</reference>
<dbReference type="InterPro" id="IPR029033">
    <property type="entry name" value="His_PPase_superfam"/>
</dbReference>
<dbReference type="Gene3D" id="3.40.50.1240">
    <property type="entry name" value="Phosphoglycerate mutase-like"/>
    <property type="match status" value="1"/>
</dbReference>
<dbReference type="GeneTree" id="ENSGT00940000163946"/>
<feature type="binding site" evidence="8">
    <location>
        <position position="61"/>
    </location>
    <ligand>
        <name>substrate</name>
    </ligand>
</feature>
<dbReference type="PANTHER" id="PTHR46517:SF1">
    <property type="entry name" value="FRUCTOSE-2,6-BISPHOSPHATASE TIGAR"/>
    <property type="match status" value="1"/>
</dbReference>
<dbReference type="InterPro" id="IPR013078">
    <property type="entry name" value="His_Pase_superF_clade-1"/>
</dbReference>
<name>A0A8D0EDG2_SALMN</name>
<dbReference type="SMART" id="SM00855">
    <property type="entry name" value="PGAM"/>
    <property type="match status" value="1"/>
</dbReference>
<dbReference type="PANTHER" id="PTHR46517">
    <property type="entry name" value="FRUCTOSE-2,6-BISPHOSPHATASE TIGAR"/>
    <property type="match status" value="1"/>
</dbReference>
<evidence type="ECO:0000256" key="7">
    <source>
        <dbReference type="PIRSR" id="PIRSR613078-1"/>
    </source>
</evidence>
<protein>
    <recommendedName>
        <fullName evidence="5">Fructose-2,6-bisphosphatase TIGAR</fullName>
        <ecNumber evidence="2">3.1.3.46</ecNumber>
    </recommendedName>
    <alternativeName>
        <fullName evidence="6">TP53-induced glycolysis and apoptosis regulator</fullName>
    </alternativeName>
</protein>
<dbReference type="OMA" id="PTIQCVC"/>
<proteinExistence type="inferred from homology"/>
<keyword evidence="3" id="KW-0378">Hydrolase</keyword>
<evidence type="ECO:0000313" key="9">
    <source>
        <dbReference type="Ensembl" id="ENSSMRP00000030497.1"/>
    </source>
</evidence>
<comment type="similarity">
    <text evidence="4">Belongs to the phosphoglycerate mutase family.</text>
</comment>
<accession>A0A8D0EDG2</accession>
<feature type="active site" description="Proton donor/acceptor" evidence="7">
    <location>
        <position position="89"/>
    </location>
</feature>
<dbReference type="Pfam" id="PF00300">
    <property type="entry name" value="His_Phos_1"/>
    <property type="match status" value="1"/>
</dbReference>
<evidence type="ECO:0000256" key="2">
    <source>
        <dbReference type="ARBA" id="ARBA00013067"/>
    </source>
</evidence>
<feature type="binding site" evidence="8">
    <location>
        <begin position="10"/>
        <end position="17"/>
    </location>
    <ligand>
        <name>substrate</name>
    </ligand>
</feature>
<dbReference type="EC" id="3.1.3.46" evidence="2"/>
<dbReference type="Proteomes" id="UP000694421">
    <property type="component" value="Unplaced"/>
</dbReference>
<dbReference type="PROSITE" id="PS00175">
    <property type="entry name" value="PG_MUTASE"/>
    <property type="match status" value="1"/>
</dbReference>
<dbReference type="GO" id="GO:0004331">
    <property type="term" value="F:fructose-2,6-bisphosphate 2-phosphatase activity"/>
    <property type="evidence" value="ECO:0007669"/>
    <property type="project" value="UniProtKB-EC"/>
</dbReference>
<dbReference type="GO" id="GO:0005829">
    <property type="term" value="C:cytosol"/>
    <property type="evidence" value="ECO:0007669"/>
    <property type="project" value="TreeGrafter"/>
</dbReference>
<dbReference type="InterPro" id="IPR001345">
    <property type="entry name" value="PG/BPGM_mutase_AS"/>
</dbReference>
<feature type="binding site" evidence="8">
    <location>
        <begin position="89"/>
        <end position="92"/>
    </location>
    <ligand>
        <name>substrate</name>
    </ligand>
</feature>
<dbReference type="GO" id="GO:0043456">
    <property type="term" value="P:regulation of pentose-phosphate shunt"/>
    <property type="evidence" value="ECO:0007669"/>
    <property type="project" value="TreeGrafter"/>
</dbReference>
<dbReference type="Ensembl" id="ENSSMRT00000035579.1">
    <property type="protein sequence ID" value="ENSSMRP00000030497.1"/>
    <property type="gene ID" value="ENSSMRG00000023381.1"/>
</dbReference>
<dbReference type="GO" id="GO:0045820">
    <property type="term" value="P:negative regulation of glycolytic process"/>
    <property type="evidence" value="ECO:0007669"/>
    <property type="project" value="TreeGrafter"/>
</dbReference>
<dbReference type="AlphaFoldDB" id="A0A8D0EDG2"/>
<evidence type="ECO:0000256" key="6">
    <source>
        <dbReference type="ARBA" id="ARBA00042275"/>
    </source>
</evidence>
<evidence type="ECO:0000256" key="8">
    <source>
        <dbReference type="PIRSR" id="PIRSR613078-2"/>
    </source>
</evidence>
<dbReference type="CDD" id="cd07067">
    <property type="entry name" value="HP_PGM_like"/>
    <property type="match status" value="1"/>
</dbReference>
<comment type="catalytic activity">
    <reaction evidence="1">
        <text>beta-D-fructose 2,6-bisphosphate + H2O = beta-D-fructose 6-phosphate + phosphate</text>
        <dbReference type="Rhea" id="RHEA:17289"/>
        <dbReference type="ChEBI" id="CHEBI:15377"/>
        <dbReference type="ChEBI" id="CHEBI:43474"/>
        <dbReference type="ChEBI" id="CHEBI:57634"/>
        <dbReference type="ChEBI" id="CHEBI:58579"/>
        <dbReference type="EC" id="3.1.3.46"/>
    </reaction>
</comment>
<evidence type="ECO:0000256" key="3">
    <source>
        <dbReference type="ARBA" id="ARBA00022801"/>
    </source>
</evidence>
<dbReference type="InterPro" id="IPR051695">
    <property type="entry name" value="Phosphoglycerate_Mutase"/>
</dbReference>